<proteinExistence type="predicted"/>
<dbReference type="InterPro" id="IPR004045">
    <property type="entry name" value="Glutathione_S-Trfase_N"/>
</dbReference>
<evidence type="ECO:0000259" key="2">
    <source>
        <dbReference type="PROSITE" id="PS50405"/>
    </source>
</evidence>
<dbReference type="GO" id="GO:0016740">
    <property type="term" value="F:transferase activity"/>
    <property type="evidence" value="ECO:0007669"/>
    <property type="project" value="UniProtKB-KW"/>
</dbReference>
<dbReference type="InterPro" id="IPR004046">
    <property type="entry name" value="GST_C"/>
</dbReference>
<dbReference type="SFLD" id="SFLDG01150">
    <property type="entry name" value="Main.1:_Beta-like"/>
    <property type="match status" value="1"/>
</dbReference>
<dbReference type="SFLD" id="SFLDS00019">
    <property type="entry name" value="Glutathione_Transferase_(cytos"/>
    <property type="match status" value="1"/>
</dbReference>
<gene>
    <name evidence="3" type="ORF">CHR90_06635</name>
</gene>
<dbReference type="SUPFAM" id="SSF52833">
    <property type="entry name" value="Thioredoxin-like"/>
    <property type="match status" value="1"/>
</dbReference>
<accession>A0A255XSA1</accession>
<sequence>MKLYYSPGACSLASHITLREIGQPFGLERVDLASKTTETGADYTRITDKGQVPALEMPDGSVLTEGAAILQFIADHAGATQLAPRAGSVARARVQEMLNFCASELHKAFGPLFNAAAPQAAKDAAPAAVARHFDWLEKRLSDGRAHLTGEAFTVADAYVFVVAGWAGPTGIGFDRWPKLAAFLDRVRARPTVKAALAVEGLA</sequence>
<evidence type="ECO:0000313" key="3">
    <source>
        <dbReference type="EMBL" id="OYQ19792.1"/>
    </source>
</evidence>
<dbReference type="InterPro" id="IPR036249">
    <property type="entry name" value="Thioredoxin-like_sf"/>
</dbReference>
<protein>
    <submittedName>
        <fullName evidence="3">Glutathione transferase GstA</fullName>
    </submittedName>
</protein>
<dbReference type="Gene3D" id="1.20.1050.10">
    <property type="match status" value="1"/>
</dbReference>
<dbReference type="SFLD" id="SFLDG00358">
    <property type="entry name" value="Main_(cytGST)"/>
    <property type="match status" value="1"/>
</dbReference>
<dbReference type="Gene3D" id="3.40.30.10">
    <property type="entry name" value="Glutaredoxin"/>
    <property type="match status" value="1"/>
</dbReference>
<evidence type="ECO:0000313" key="4">
    <source>
        <dbReference type="Proteomes" id="UP000216361"/>
    </source>
</evidence>
<comment type="caution">
    <text evidence="3">The sequence shown here is derived from an EMBL/GenBank/DDBJ whole genome shotgun (WGS) entry which is preliminary data.</text>
</comment>
<keyword evidence="4" id="KW-1185">Reference proteome</keyword>
<dbReference type="InterPro" id="IPR010987">
    <property type="entry name" value="Glutathione-S-Trfase_C-like"/>
</dbReference>
<feature type="domain" description="GST N-terminal" evidence="1">
    <location>
        <begin position="1"/>
        <end position="81"/>
    </location>
</feature>
<dbReference type="Pfam" id="PF00043">
    <property type="entry name" value="GST_C"/>
    <property type="match status" value="1"/>
</dbReference>
<dbReference type="EMBL" id="NOXS01000030">
    <property type="protein sequence ID" value="OYQ19792.1"/>
    <property type="molecule type" value="Genomic_DNA"/>
</dbReference>
<dbReference type="NCBIfam" id="NF007831">
    <property type="entry name" value="PRK10542.1"/>
    <property type="match status" value="1"/>
</dbReference>
<dbReference type="PANTHER" id="PTHR44051:SF8">
    <property type="entry name" value="GLUTATHIONE S-TRANSFERASE GSTA"/>
    <property type="match status" value="1"/>
</dbReference>
<dbReference type="PROSITE" id="PS50405">
    <property type="entry name" value="GST_CTER"/>
    <property type="match status" value="1"/>
</dbReference>
<feature type="domain" description="GST C-terminal" evidence="2">
    <location>
        <begin position="87"/>
        <end position="202"/>
    </location>
</feature>
<dbReference type="PANTHER" id="PTHR44051">
    <property type="entry name" value="GLUTATHIONE S-TRANSFERASE-RELATED"/>
    <property type="match status" value="1"/>
</dbReference>
<dbReference type="InterPro" id="IPR036282">
    <property type="entry name" value="Glutathione-S-Trfase_C_sf"/>
</dbReference>
<dbReference type="InterPro" id="IPR040079">
    <property type="entry name" value="Glutathione_S-Trfase"/>
</dbReference>
<dbReference type="Pfam" id="PF13409">
    <property type="entry name" value="GST_N_2"/>
    <property type="match status" value="1"/>
</dbReference>
<name>A0A255XSA1_9PROT</name>
<dbReference type="SUPFAM" id="SSF47616">
    <property type="entry name" value="GST C-terminal domain-like"/>
    <property type="match status" value="1"/>
</dbReference>
<dbReference type="PROSITE" id="PS50404">
    <property type="entry name" value="GST_NTER"/>
    <property type="match status" value="1"/>
</dbReference>
<organism evidence="3 4">
    <name type="scientific">Elstera cyanobacteriorum</name>
    <dbReference type="NCBI Taxonomy" id="2022747"/>
    <lineage>
        <taxon>Bacteria</taxon>
        <taxon>Pseudomonadati</taxon>
        <taxon>Pseudomonadota</taxon>
        <taxon>Alphaproteobacteria</taxon>
        <taxon>Rhodospirillales</taxon>
        <taxon>Rhodospirillaceae</taxon>
        <taxon>Elstera</taxon>
    </lineage>
</organism>
<dbReference type="OrthoDB" id="7583243at2"/>
<reference evidence="3 4" key="1">
    <citation type="submission" date="2017-07" db="EMBL/GenBank/DDBJ databases">
        <title>Elstera cyanobacteriorum sp. nov., a novel bacterium isolated from cyanobacterial aggregates in a eutrophic lake.</title>
        <authorList>
            <person name="Cai H."/>
        </authorList>
    </citation>
    <scope>NUCLEOTIDE SEQUENCE [LARGE SCALE GENOMIC DNA]</scope>
    <source>
        <strain evidence="3 4">TH019</strain>
    </source>
</reference>
<dbReference type="Proteomes" id="UP000216361">
    <property type="component" value="Unassembled WGS sequence"/>
</dbReference>
<dbReference type="AlphaFoldDB" id="A0A255XSA1"/>
<dbReference type="RefSeq" id="WP_094408211.1">
    <property type="nucleotide sequence ID" value="NZ_BMJZ01000006.1"/>
</dbReference>
<dbReference type="CDD" id="cd03188">
    <property type="entry name" value="GST_C_Beta"/>
    <property type="match status" value="1"/>
</dbReference>
<dbReference type="CDD" id="cd03057">
    <property type="entry name" value="GST_N_Beta"/>
    <property type="match status" value="1"/>
</dbReference>
<evidence type="ECO:0000259" key="1">
    <source>
        <dbReference type="PROSITE" id="PS50404"/>
    </source>
</evidence>
<keyword evidence="3" id="KW-0808">Transferase</keyword>